<feature type="region of interest" description="Disordered" evidence="1">
    <location>
        <begin position="499"/>
        <end position="531"/>
    </location>
</feature>
<protein>
    <submittedName>
        <fullName evidence="2">Uncharacterized protein</fullName>
    </submittedName>
</protein>
<name>A0AAN9VWM4_9ORTH</name>
<organism evidence="2 3">
    <name type="scientific">Gryllus longicercus</name>
    <dbReference type="NCBI Taxonomy" id="2509291"/>
    <lineage>
        <taxon>Eukaryota</taxon>
        <taxon>Metazoa</taxon>
        <taxon>Ecdysozoa</taxon>
        <taxon>Arthropoda</taxon>
        <taxon>Hexapoda</taxon>
        <taxon>Insecta</taxon>
        <taxon>Pterygota</taxon>
        <taxon>Neoptera</taxon>
        <taxon>Polyneoptera</taxon>
        <taxon>Orthoptera</taxon>
        <taxon>Ensifera</taxon>
        <taxon>Gryllidea</taxon>
        <taxon>Grylloidea</taxon>
        <taxon>Gryllidae</taxon>
        <taxon>Gryllinae</taxon>
        <taxon>Gryllus</taxon>
    </lineage>
</organism>
<dbReference type="EMBL" id="JAZDUA010000018">
    <property type="protein sequence ID" value="KAK7872959.1"/>
    <property type="molecule type" value="Genomic_DNA"/>
</dbReference>
<reference evidence="2 3" key="1">
    <citation type="submission" date="2024-03" db="EMBL/GenBank/DDBJ databases">
        <title>The genome assembly and annotation of the cricket Gryllus longicercus Weissman &amp; Gray.</title>
        <authorList>
            <person name="Szrajer S."/>
            <person name="Gray D."/>
            <person name="Ylla G."/>
        </authorList>
    </citation>
    <scope>NUCLEOTIDE SEQUENCE [LARGE SCALE GENOMIC DNA]</scope>
    <source>
        <strain evidence="2">DAG 2021-001</strain>
        <tissue evidence="2">Whole body minus gut</tissue>
    </source>
</reference>
<dbReference type="AlphaFoldDB" id="A0AAN9VWM4"/>
<proteinExistence type="predicted"/>
<comment type="caution">
    <text evidence="2">The sequence shown here is derived from an EMBL/GenBank/DDBJ whole genome shotgun (WGS) entry which is preliminary data.</text>
</comment>
<feature type="region of interest" description="Disordered" evidence="1">
    <location>
        <begin position="573"/>
        <end position="592"/>
    </location>
</feature>
<evidence type="ECO:0000313" key="2">
    <source>
        <dbReference type="EMBL" id="KAK7872959.1"/>
    </source>
</evidence>
<feature type="compositionally biased region" description="Polar residues" evidence="1">
    <location>
        <begin position="519"/>
        <end position="531"/>
    </location>
</feature>
<gene>
    <name evidence="2" type="ORF">R5R35_004267</name>
</gene>
<evidence type="ECO:0000256" key="1">
    <source>
        <dbReference type="SAM" id="MobiDB-lite"/>
    </source>
</evidence>
<dbReference type="Proteomes" id="UP001378592">
    <property type="component" value="Unassembled WGS sequence"/>
</dbReference>
<accession>A0AAN9VWM4</accession>
<keyword evidence="3" id="KW-1185">Reference proteome</keyword>
<sequence>MMFPVNTVIGINGMMEPNIIAFEHALGQIQNKLSLPEYNGPDNFEAQEEYDIRKVVDGILRNEHKTLTCPQSFTQHFMFSNSDKEQALRENRNYRLINMTNVEKKKKLRSNLKIYNSISMKVTPEYIAMKQMTLDRYSFQSNLLTFKNSSSIMIKGSSNKSVDSKSYSQHKMLVMRNSNNLQHFESNCSLLHSNLYSKTLSYWTKTTKPLKNDQGSLATESCLTNKNGCGIETSFNDPIDKDSLDMDIDNAMKLFEVDSSPILSYKETGVQTTPPMVHACNCLGYHNCEAFKDLASKRCAVSRSIAALDLDTLHHLKNSTSQSEIFDPNVPQMKKFRKTSETFADELLSVNNKVLITNSNSSSSIAPETREITASLEKKVDEENAKQENAQTVNFIKNDNLNTDSLETWNRSHASLHVCTENGSTRELKNFYEMIPHARKVDCGTELYQPKGSFNQNCLPSKYTDKMCNSNKENAYSIKIKSGAKCTNFVSFNENKDCDISDSEEQNPDTDNHLHIPQANDSNTETGTSVPTDASLWSHVFQWRDLPRVTETVAQRPYEDFLTLKPATQKLRRIGLSKKDKTTSLHPKKIQN</sequence>
<evidence type="ECO:0000313" key="3">
    <source>
        <dbReference type="Proteomes" id="UP001378592"/>
    </source>
</evidence>